<accession>A0ABM8LL46</accession>
<organism evidence="1 2">
    <name type="scientific">Achromobacter mucicolens</name>
    <dbReference type="NCBI Taxonomy" id="1389922"/>
    <lineage>
        <taxon>Bacteria</taxon>
        <taxon>Pseudomonadati</taxon>
        <taxon>Pseudomonadota</taxon>
        <taxon>Betaproteobacteria</taxon>
        <taxon>Burkholderiales</taxon>
        <taxon>Alcaligenaceae</taxon>
        <taxon>Achromobacter</taxon>
    </lineage>
</organism>
<comment type="caution">
    <text evidence="1">The sequence shown here is derived from an EMBL/GenBank/DDBJ whole genome shotgun (WGS) entry which is preliminary data.</text>
</comment>
<evidence type="ECO:0000313" key="2">
    <source>
        <dbReference type="Proteomes" id="UP000507140"/>
    </source>
</evidence>
<dbReference type="Proteomes" id="UP000507140">
    <property type="component" value="Unassembled WGS sequence"/>
</dbReference>
<evidence type="ECO:0000313" key="1">
    <source>
        <dbReference type="EMBL" id="CAB3914296.1"/>
    </source>
</evidence>
<protein>
    <submittedName>
        <fullName evidence="1">Uncharacterized protein</fullName>
    </submittedName>
</protein>
<keyword evidence="2" id="KW-1185">Reference proteome</keyword>
<name>A0ABM8LL46_9BURK</name>
<reference evidence="1 2" key="1">
    <citation type="submission" date="2020-04" db="EMBL/GenBank/DDBJ databases">
        <authorList>
            <person name="De Canck E."/>
        </authorList>
    </citation>
    <scope>NUCLEOTIDE SEQUENCE [LARGE SCALE GENOMIC DNA]</scope>
    <source>
        <strain evidence="1 2">LMG 3415</strain>
    </source>
</reference>
<proteinExistence type="predicted"/>
<gene>
    <name evidence="1" type="ORF">LMG3415_05145</name>
</gene>
<sequence length="30" mass="3531">MGFDRLVLRSAFAYRLQKLTGISHVLYFLD</sequence>
<dbReference type="EMBL" id="CADIKR010000008">
    <property type="protein sequence ID" value="CAB3914296.1"/>
    <property type="molecule type" value="Genomic_DNA"/>
</dbReference>